<evidence type="ECO:0000313" key="2">
    <source>
        <dbReference type="Proteomes" id="UP000587070"/>
    </source>
</evidence>
<reference evidence="1 2" key="1">
    <citation type="submission" date="2020-08" db="EMBL/GenBank/DDBJ databases">
        <title>Genome sequencing of Purple Non-Sulfur Bacteria from various extreme environments.</title>
        <authorList>
            <person name="Mayer M."/>
        </authorList>
    </citation>
    <scope>NUCLEOTIDE SEQUENCE [LARGE SCALE GENOMIC DNA]</scope>
    <source>
        <strain evidence="1 2">2761</strain>
    </source>
</reference>
<name>A0A840GIG9_RHOTE</name>
<dbReference type="Gene3D" id="1.10.1660.10">
    <property type="match status" value="1"/>
</dbReference>
<dbReference type="Proteomes" id="UP000587070">
    <property type="component" value="Unassembled WGS sequence"/>
</dbReference>
<evidence type="ECO:0000313" key="1">
    <source>
        <dbReference type="EMBL" id="MBB4248262.1"/>
    </source>
</evidence>
<accession>A0A840GIG9</accession>
<gene>
    <name evidence="1" type="ORF">GGD90_002654</name>
</gene>
<dbReference type="EMBL" id="JACIGE010000010">
    <property type="protein sequence ID" value="MBB4248262.1"/>
    <property type="molecule type" value="Genomic_DNA"/>
</dbReference>
<dbReference type="RefSeq" id="WP_153117480.1">
    <property type="nucleotide sequence ID" value="NZ_JACIGE010000010.1"/>
</dbReference>
<protein>
    <submittedName>
        <fullName evidence="1">Chaperone modulatory protein CbpM</fullName>
    </submittedName>
</protein>
<sequence>MTHTEIVVGVVLDEAALTLEELARACAVDTRWVVEHVEAGFLGDGSLGVSHWRFSSNDLTRARCLRQLERAFAAEPELAALVADLQAEVRSLRQQLRAAGFSESRGS</sequence>
<dbReference type="AlphaFoldDB" id="A0A840GIG9"/>
<comment type="caution">
    <text evidence="1">The sequence shown here is derived from an EMBL/GenBank/DDBJ whole genome shotgun (WGS) entry which is preliminary data.</text>
</comment>
<keyword evidence="2" id="KW-1185">Reference proteome</keyword>
<dbReference type="OrthoDB" id="9799091at2"/>
<organism evidence="1 2">
    <name type="scientific">Rhodocyclus tenuis</name>
    <name type="common">Rhodospirillum tenue</name>
    <dbReference type="NCBI Taxonomy" id="1066"/>
    <lineage>
        <taxon>Bacteria</taxon>
        <taxon>Pseudomonadati</taxon>
        <taxon>Pseudomonadota</taxon>
        <taxon>Betaproteobacteria</taxon>
        <taxon>Rhodocyclales</taxon>
        <taxon>Rhodocyclaceae</taxon>
        <taxon>Rhodocyclus</taxon>
    </lineage>
</organism>
<proteinExistence type="predicted"/>